<dbReference type="AlphaFoldDB" id="B0D7F8"/>
<keyword evidence="2" id="KW-0812">Transmembrane</keyword>
<dbReference type="STRING" id="486041.B0D7F8"/>
<evidence type="ECO:0000256" key="1">
    <source>
        <dbReference type="SAM" id="MobiDB-lite"/>
    </source>
</evidence>
<dbReference type="OrthoDB" id="3235960at2759"/>
<feature type="transmembrane region" description="Helical" evidence="2">
    <location>
        <begin position="151"/>
        <end position="174"/>
    </location>
</feature>
<dbReference type="HOGENOM" id="CLU_022196_0_0_1"/>
<dbReference type="RefSeq" id="XP_001879738.1">
    <property type="nucleotide sequence ID" value="XM_001879703.1"/>
</dbReference>
<feature type="transmembrane region" description="Helical" evidence="2">
    <location>
        <begin position="239"/>
        <end position="264"/>
    </location>
</feature>
<feature type="transmembrane region" description="Helical" evidence="2">
    <location>
        <begin position="112"/>
        <end position="131"/>
    </location>
</feature>
<feature type="compositionally biased region" description="Pro residues" evidence="1">
    <location>
        <begin position="21"/>
        <end position="34"/>
    </location>
</feature>
<gene>
    <name evidence="4" type="ORF">LACBIDRAFT_326147</name>
</gene>
<dbReference type="GeneID" id="6075312"/>
<accession>B0D7F8</accession>
<evidence type="ECO:0000259" key="3">
    <source>
        <dbReference type="Pfam" id="PF20153"/>
    </source>
</evidence>
<keyword evidence="2" id="KW-1133">Transmembrane helix</keyword>
<feature type="transmembrane region" description="Helical" evidence="2">
    <location>
        <begin position="285"/>
        <end position="304"/>
    </location>
</feature>
<feature type="domain" description="DUF6535" evidence="3">
    <location>
        <begin position="90"/>
        <end position="141"/>
    </location>
</feature>
<dbReference type="EMBL" id="DS547099">
    <property type="protein sequence ID" value="EDR09389.1"/>
    <property type="molecule type" value="Genomic_DNA"/>
</dbReference>
<feature type="region of interest" description="Disordered" evidence="1">
    <location>
        <begin position="1"/>
        <end position="59"/>
    </location>
</feature>
<dbReference type="Pfam" id="PF20153">
    <property type="entry name" value="DUF6535"/>
    <property type="match status" value="2"/>
</dbReference>
<evidence type="ECO:0000256" key="2">
    <source>
        <dbReference type="SAM" id="Phobius"/>
    </source>
</evidence>
<sequence>MESRGGATRTPASPHNDTSAPPGPSLHIKPPPLRTPSQTQKTSPLGARYQSAGNYNSEDEAFIEGPEEIKTWRSGEQFQHPLSQTDDDPWMTCNGIVGKFDKDMCDVWKDEIQNLLIFAGLFSAVVTAFTIESYQLLKGNSVTAHSERINILWFVSLSLSLATVSIGIVCMQWLREFQRDANLPPKDSVALRQMRYEGLLKWRVPGILSVLPLLLQGGLVLFLAGLLDLLWHLNHKVAIAVTTVVAGPMLFLAVTTVLPALQVIITQDRHLRIAQCPYKSPQSWAFYRVAIFSARFALYIDQYMRGQNQRIATKRGVLRCLSQVRNWLQYDIYWWQLREAFSVNAAGEPCLTTDSHDIIGGLVWIAEASLHSIPWLSAVQACFRDLDSLPAVKALRLLFRTKGDLSVPSELRVVRDPVIHQDIVAAHVLSYFREHNHQLHEFLLPHRTELYVRIRNSSVGSYNMKDGVTCPVSTFHDVKQLPKDIYIQFLYCFSSLLSKKDVKQEDMDAAWYIFVIILRDPQLPDLDSRRALERFLGSLERWVNETEGPARLRPVEGLVDHILAFHRSRAYALIRERVPECLPLFSSVLGSLDDAVVQYGFPESFSRMPDVDYWWGLAMEMRVDNTPVPGLDIVNYTGIVWSSMSIYTQDTWSARKYQPVLLTITNAPASADVEIQRSGFQDSGAPSALSKAATTGGGRRYRSPFIDRIWRFNRAQRSPQLQANL</sequence>
<proteinExistence type="predicted"/>
<evidence type="ECO:0000313" key="5">
    <source>
        <dbReference type="Proteomes" id="UP000001194"/>
    </source>
</evidence>
<feature type="compositionally biased region" description="Polar residues" evidence="1">
    <location>
        <begin position="10"/>
        <end position="19"/>
    </location>
</feature>
<keyword evidence="5" id="KW-1185">Reference proteome</keyword>
<dbReference type="KEGG" id="lbc:LACBIDRAFT_326147"/>
<dbReference type="InterPro" id="IPR045338">
    <property type="entry name" value="DUF6535"/>
</dbReference>
<organism evidence="5">
    <name type="scientific">Laccaria bicolor (strain S238N-H82 / ATCC MYA-4686)</name>
    <name type="common">Bicoloured deceiver</name>
    <name type="synonym">Laccaria laccata var. bicolor</name>
    <dbReference type="NCBI Taxonomy" id="486041"/>
    <lineage>
        <taxon>Eukaryota</taxon>
        <taxon>Fungi</taxon>
        <taxon>Dikarya</taxon>
        <taxon>Basidiomycota</taxon>
        <taxon>Agaricomycotina</taxon>
        <taxon>Agaricomycetes</taxon>
        <taxon>Agaricomycetidae</taxon>
        <taxon>Agaricales</taxon>
        <taxon>Agaricineae</taxon>
        <taxon>Hydnangiaceae</taxon>
        <taxon>Laccaria</taxon>
    </lineage>
</organism>
<feature type="domain" description="DUF6535" evidence="3">
    <location>
        <begin position="144"/>
        <end position="232"/>
    </location>
</feature>
<dbReference type="Proteomes" id="UP000001194">
    <property type="component" value="Unassembled WGS sequence"/>
</dbReference>
<feature type="transmembrane region" description="Helical" evidence="2">
    <location>
        <begin position="202"/>
        <end position="227"/>
    </location>
</feature>
<evidence type="ECO:0000313" key="4">
    <source>
        <dbReference type="EMBL" id="EDR09389.1"/>
    </source>
</evidence>
<name>B0D7F8_LACBS</name>
<reference evidence="4 5" key="1">
    <citation type="journal article" date="2008" name="Nature">
        <title>The genome of Laccaria bicolor provides insights into mycorrhizal symbiosis.</title>
        <authorList>
            <person name="Martin F."/>
            <person name="Aerts A."/>
            <person name="Ahren D."/>
            <person name="Brun A."/>
            <person name="Danchin E.G.J."/>
            <person name="Duchaussoy F."/>
            <person name="Gibon J."/>
            <person name="Kohler A."/>
            <person name="Lindquist E."/>
            <person name="Pereda V."/>
            <person name="Salamov A."/>
            <person name="Shapiro H.J."/>
            <person name="Wuyts J."/>
            <person name="Blaudez D."/>
            <person name="Buee M."/>
            <person name="Brokstein P."/>
            <person name="Canbaeck B."/>
            <person name="Cohen D."/>
            <person name="Courty P.E."/>
            <person name="Coutinho P.M."/>
            <person name="Delaruelle C."/>
            <person name="Detter J.C."/>
            <person name="Deveau A."/>
            <person name="DiFazio S."/>
            <person name="Duplessis S."/>
            <person name="Fraissinet-Tachet L."/>
            <person name="Lucic E."/>
            <person name="Frey-Klett P."/>
            <person name="Fourrey C."/>
            <person name="Feussner I."/>
            <person name="Gay G."/>
            <person name="Grimwood J."/>
            <person name="Hoegger P.J."/>
            <person name="Jain P."/>
            <person name="Kilaru S."/>
            <person name="Labbe J."/>
            <person name="Lin Y.C."/>
            <person name="Legue V."/>
            <person name="Le Tacon F."/>
            <person name="Marmeisse R."/>
            <person name="Melayah D."/>
            <person name="Montanini B."/>
            <person name="Muratet M."/>
            <person name="Nehls U."/>
            <person name="Niculita-Hirzel H."/>
            <person name="Oudot-Le Secq M.P."/>
            <person name="Peter M."/>
            <person name="Quesneville H."/>
            <person name="Rajashekar B."/>
            <person name="Reich M."/>
            <person name="Rouhier N."/>
            <person name="Schmutz J."/>
            <person name="Yin T."/>
            <person name="Chalot M."/>
            <person name="Henrissat B."/>
            <person name="Kuees U."/>
            <person name="Lucas S."/>
            <person name="Van de Peer Y."/>
            <person name="Podila G.K."/>
            <person name="Polle A."/>
            <person name="Pukkila P.J."/>
            <person name="Richardson P.M."/>
            <person name="Rouze P."/>
            <person name="Sanders I.R."/>
            <person name="Stajich J.E."/>
            <person name="Tunlid A."/>
            <person name="Tuskan G."/>
            <person name="Grigoriev I.V."/>
        </authorList>
    </citation>
    <scope>NUCLEOTIDE SEQUENCE [LARGE SCALE GENOMIC DNA]</scope>
    <source>
        <strain evidence="5">S238N-H82 / ATCC MYA-4686</strain>
    </source>
</reference>
<protein>
    <submittedName>
        <fullName evidence="4">Predicted protein</fullName>
    </submittedName>
</protein>
<dbReference type="InParanoid" id="B0D7F8"/>
<keyword evidence="2" id="KW-0472">Membrane</keyword>